<evidence type="ECO:0000313" key="2">
    <source>
        <dbReference type="Proteomes" id="UP001216907"/>
    </source>
</evidence>
<dbReference type="PANTHER" id="PTHR16222">
    <property type="entry name" value="ADP-RIBOSYLGLYCOHYDROLASE"/>
    <property type="match status" value="1"/>
</dbReference>
<dbReference type="Proteomes" id="UP001216907">
    <property type="component" value="Unassembled WGS sequence"/>
</dbReference>
<organism evidence="1 2">
    <name type="scientific">Paludisphaera mucosa</name>
    <dbReference type="NCBI Taxonomy" id="3030827"/>
    <lineage>
        <taxon>Bacteria</taxon>
        <taxon>Pseudomonadati</taxon>
        <taxon>Planctomycetota</taxon>
        <taxon>Planctomycetia</taxon>
        <taxon>Isosphaerales</taxon>
        <taxon>Isosphaeraceae</taxon>
        <taxon>Paludisphaera</taxon>
    </lineage>
</organism>
<name>A0ABT6F5C3_9BACT</name>
<gene>
    <name evidence="1" type="ORF">PZE19_03155</name>
</gene>
<dbReference type="SUPFAM" id="SSF101478">
    <property type="entry name" value="ADP-ribosylglycohydrolase"/>
    <property type="match status" value="1"/>
</dbReference>
<sequence>MPHTSRTDRVRGCLLGLAVGDALGAPLEGLTAQQIKTHYGRVKNYVDGVQAWKRKPYRWRMRGLYSDDTQQSLALCDVLLERGGVDQARLAEIYVAMAEAQGPFLGVHRGIGRSFRQVLIDLRRGISPRWSGQTKAGIGAAMRIAPVGLFCDEADSIFAAVMEASLTTHRDVRSLSGALTVAHAVRRLVAAEPRDPSLLLWLASDVARDEGRIAAEGYGEVVLSLENHARSMSKALAHAETLLETRRERALPALAEEANRHGAEPDCKRPTMGFPPACIPTCLYILLTTDSFEEAILEVVNLGGDADTTGAILGAMAGAHYGVDEIPHRWLEGLQNREGIENRALALARGSAAGLVIPDLIATEQDLNAQESAHLARHAALARQGGDLGANQVI</sequence>
<proteinExistence type="predicted"/>
<dbReference type="EMBL" id="JARRAG010000001">
    <property type="protein sequence ID" value="MDG3002776.1"/>
    <property type="molecule type" value="Genomic_DNA"/>
</dbReference>
<reference evidence="1 2" key="1">
    <citation type="submission" date="2023-03" db="EMBL/GenBank/DDBJ databases">
        <title>Paludisphaera mucosa sp. nov. a novel planctomycete from northern fen.</title>
        <authorList>
            <person name="Ivanova A."/>
        </authorList>
    </citation>
    <scope>NUCLEOTIDE SEQUENCE [LARGE SCALE GENOMIC DNA]</scope>
    <source>
        <strain evidence="1 2">Pla2</strain>
    </source>
</reference>
<protein>
    <submittedName>
        <fullName evidence="1">ADP-ribosylglycohydrolase family protein</fullName>
    </submittedName>
</protein>
<dbReference type="InterPro" id="IPR036705">
    <property type="entry name" value="Ribosyl_crysJ1_sf"/>
</dbReference>
<dbReference type="Pfam" id="PF03747">
    <property type="entry name" value="ADP_ribosyl_GH"/>
    <property type="match status" value="1"/>
</dbReference>
<keyword evidence="2" id="KW-1185">Reference proteome</keyword>
<comment type="caution">
    <text evidence="1">The sequence shown here is derived from an EMBL/GenBank/DDBJ whole genome shotgun (WGS) entry which is preliminary data.</text>
</comment>
<dbReference type="PANTHER" id="PTHR16222:SF12">
    <property type="entry name" value="ADP-RIBOSYLGLYCOHYDROLASE-RELATED"/>
    <property type="match status" value="1"/>
</dbReference>
<dbReference type="RefSeq" id="WP_277859140.1">
    <property type="nucleotide sequence ID" value="NZ_JARRAG010000001.1"/>
</dbReference>
<dbReference type="Gene3D" id="1.10.4080.10">
    <property type="entry name" value="ADP-ribosylation/Crystallin J1"/>
    <property type="match status" value="1"/>
</dbReference>
<evidence type="ECO:0000313" key="1">
    <source>
        <dbReference type="EMBL" id="MDG3002776.1"/>
    </source>
</evidence>
<dbReference type="InterPro" id="IPR050792">
    <property type="entry name" value="ADP-ribosylglycohydrolase"/>
</dbReference>
<accession>A0ABT6F5C3</accession>
<dbReference type="InterPro" id="IPR005502">
    <property type="entry name" value="Ribosyl_crysJ1"/>
</dbReference>